<proteinExistence type="predicted"/>
<sequence length="135" mass="14783">MLKEGQTVTTEGEEIEEVTIENSTNVSETTTKKKKKKKKKPANGNAEVDSTDAVKEEPTSEKVELPNNNGKINNEDENDEEEEEGEGEAATGETTNVAETNGSSITQQTEPPTIPVSKFFPDGKYPEGEICEYKN</sequence>
<gene>
    <name evidence="1" type="ORF">SCALOS_LOCUS5670</name>
</gene>
<dbReference type="EMBL" id="CAJVPM010009634">
    <property type="protein sequence ID" value="CAG8565831.1"/>
    <property type="molecule type" value="Genomic_DNA"/>
</dbReference>
<keyword evidence="2" id="KW-1185">Reference proteome</keyword>
<feature type="non-terminal residue" evidence="1">
    <location>
        <position position="135"/>
    </location>
</feature>
<comment type="caution">
    <text evidence="1">The sequence shown here is derived from an EMBL/GenBank/DDBJ whole genome shotgun (WGS) entry which is preliminary data.</text>
</comment>
<protein>
    <submittedName>
        <fullName evidence="1">5009_t:CDS:1</fullName>
    </submittedName>
</protein>
<reference evidence="1" key="1">
    <citation type="submission" date="2021-06" db="EMBL/GenBank/DDBJ databases">
        <authorList>
            <person name="Kallberg Y."/>
            <person name="Tangrot J."/>
            <person name="Rosling A."/>
        </authorList>
    </citation>
    <scope>NUCLEOTIDE SEQUENCE</scope>
    <source>
        <strain evidence="1">AU212A</strain>
    </source>
</reference>
<organism evidence="1 2">
    <name type="scientific">Scutellospora calospora</name>
    <dbReference type="NCBI Taxonomy" id="85575"/>
    <lineage>
        <taxon>Eukaryota</taxon>
        <taxon>Fungi</taxon>
        <taxon>Fungi incertae sedis</taxon>
        <taxon>Mucoromycota</taxon>
        <taxon>Glomeromycotina</taxon>
        <taxon>Glomeromycetes</taxon>
        <taxon>Diversisporales</taxon>
        <taxon>Gigasporaceae</taxon>
        <taxon>Scutellospora</taxon>
    </lineage>
</organism>
<evidence type="ECO:0000313" key="2">
    <source>
        <dbReference type="Proteomes" id="UP000789860"/>
    </source>
</evidence>
<dbReference type="Proteomes" id="UP000789860">
    <property type="component" value="Unassembled WGS sequence"/>
</dbReference>
<accession>A0ACA9M4P8</accession>
<name>A0ACA9M4P8_9GLOM</name>
<evidence type="ECO:0000313" key="1">
    <source>
        <dbReference type="EMBL" id="CAG8565831.1"/>
    </source>
</evidence>